<keyword evidence="4" id="KW-1185">Reference proteome</keyword>
<feature type="compositionally biased region" description="Low complexity" evidence="1">
    <location>
        <begin position="46"/>
        <end position="68"/>
    </location>
</feature>
<dbReference type="RefSeq" id="WP_379677585.1">
    <property type="nucleotide sequence ID" value="NZ_JBHLWP010000003.1"/>
</dbReference>
<keyword evidence="2" id="KW-0732">Signal</keyword>
<sequence>MSPRKSVIALLFALGSASALAQSPASPTPVPSKPVDSATFGPVLNPQSGTQPPVTTQQPSPATTQATGEARPQAQEERAGQPPTTPNRHNEVDPSARPAPVAQPPQQQQQQPEARPERQQRQPAKKDKQAQRRAVEQRIEGTPRIAAPAPQAPDRAAAPVATPPVAPSSTQLVGCAGSSCTDTAGTTYNIPTTSNTGVSSNGRLCTRSGATMQCL</sequence>
<feature type="region of interest" description="Disordered" evidence="1">
    <location>
        <begin position="18"/>
        <end position="171"/>
    </location>
</feature>
<dbReference type="EMBL" id="JBHLWP010000003">
    <property type="protein sequence ID" value="MFC0250822.1"/>
    <property type="molecule type" value="Genomic_DNA"/>
</dbReference>
<gene>
    <name evidence="3" type="ORF">ACFFJK_02875</name>
</gene>
<feature type="signal peptide" evidence="2">
    <location>
        <begin position="1"/>
        <end position="21"/>
    </location>
</feature>
<evidence type="ECO:0000256" key="2">
    <source>
        <dbReference type="SAM" id="SignalP"/>
    </source>
</evidence>
<evidence type="ECO:0000313" key="3">
    <source>
        <dbReference type="EMBL" id="MFC0250822.1"/>
    </source>
</evidence>
<dbReference type="Proteomes" id="UP001589773">
    <property type="component" value="Unassembled WGS sequence"/>
</dbReference>
<feature type="compositionally biased region" description="Low complexity" evidence="1">
    <location>
        <begin position="142"/>
        <end position="160"/>
    </location>
</feature>
<evidence type="ECO:0000256" key="1">
    <source>
        <dbReference type="SAM" id="MobiDB-lite"/>
    </source>
</evidence>
<comment type="caution">
    <text evidence="3">The sequence shown here is derived from an EMBL/GenBank/DDBJ whole genome shotgun (WGS) entry which is preliminary data.</text>
</comment>
<feature type="compositionally biased region" description="Basic and acidic residues" evidence="1">
    <location>
        <begin position="114"/>
        <end position="141"/>
    </location>
</feature>
<reference evidence="3 4" key="1">
    <citation type="submission" date="2024-09" db="EMBL/GenBank/DDBJ databases">
        <authorList>
            <person name="Sun Q."/>
            <person name="Mori K."/>
        </authorList>
    </citation>
    <scope>NUCLEOTIDE SEQUENCE [LARGE SCALE GENOMIC DNA]</scope>
    <source>
        <strain evidence="3 4">CCM 7792</strain>
    </source>
</reference>
<name>A0ABV6FBC5_9BURK</name>
<protein>
    <submittedName>
        <fullName evidence="3">Uncharacterized protein</fullName>
    </submittedName>
</protein>
<feature type="chain" id="PRO_5046869943" evidence="2">
    <location>
        <begin position="22"/>
        <end position="215"/>
    </location>
</feature>
<accession>A0ABV6FBC5</accession>
<organism evidence="3 4">
    <name type="scientific">Massilia consociata</name>
    <dbReference type="NCBI Taxonomy" id="760117"/>
    <lineage>
        <taxon>Bacteria</taxon>
        <taxon>Pseudomonadati</taxon>
        <taxon>Pseudomonadota</taxon>
        <taxon>Betaproteobacteria</taxon>
        <taxon>Burkholderiales</taxon>
        <taxon>Oxalobacteraceae</taxon>
        <taxon>Telluria group</taxon>
        <taxon>Massilia</taxon>
    </lineage>
</organism>
<proteinExistence type="predicted"/>
<feature type="compositionally biased region" description="Low complexity" evidence="1">
    <location>
        <begin position="96"/>
        <end position="113"/>
    </location>
</feature>
<evidence type="ECO:0000313" key="4">
    <source>
        <dbReference type="Proteomes" id="UP001589773"/>
    </source>
</evidence>